<dbReference type="OrthoDB" id="9770329at2"/>
<dbReference type="GO" id="GO:0005506">
    <property type="term" value="F:iron ion binding"/>
    <property type="evidence" value="ECO:0007669"/>
    <property type="project" value="InterPro"/>
</dbReference>
<dbReference type="GO" id="GO:0008610">
    <property type="term" value="P:lipid biosynthetic process"/>
    <property type="evidence" value="ECO:0007669"/>
    <property type="project" value="InterPro"/>
</dbReference>
<dbReference type="GO" id="GO:0016491">
    <property type="term" value="F:oxidoreductase activity"/>
    <property type="evidence" value="ECO:0007669"/>
    <property type="project" value="InterPro"/>
</dbReference>
<feature type="transmembrane region" description="Helical" evidence="5">
    <location>
        <begin position="80"/>
        <end position="100"/>
    </location>
</feature>
<feature type="transmembrane region" description="Helical" evidence="5">
    <location>
        <begin position="187"/>
        <end position="204"/>
    </location>
</feature>
<protein>
    <submittedName>
        <fullName evidence="7">Sterol desaturase family protein</fullName>
    </submittedName>
</protein>
<accession>A0A494TFA5</accession>
<feature type="domain" description="Fatty acid hydroxylase" evidence="6">
    <location>
        <begin position="137"/>
        <end position="285"/>
    </location>
</feature>
<evidence type="ECO:0000313" key="7">
    <source>
        <dbReference type="EMBL" id="AYJ85683.1"/>
    </source>
</evidence>
<dbReference type="RefSeq" id="WP_121152308.1">
    <property type="nucleotide sequence ID" value="NZ_CP032829.1"/>
</dbReference>
<dbReference type="GO" id="GO:0016020">
    <property type="term" value="C:membrane"/>
    <property type="evidence" value="ECO:0007669"/>
    <property type="project" value="UniProtKB-SubCell"/>
</dbReference>
<dbReference type="Pfam" id="PF04116">
    <property type="entry name" value="FA_hydroxylase"/>
    <property type="match status" value="1"/>
</dbReference>
<evidence type="ECO:0000256" key="3">
    <source>
        <dbReference type="ARBA" id="ARBA00022989"/>
    </source>
</evidence>
<evidence type="ECO:0000256" key="4">
    <source>
        <dbReference type="ARBA" id="ARBA00023136"/>
    </source>
</evidence>
<evidence type="ECO:0000256" key="1">
    <source>
        <dbReference type="ARBA" id="ARBA00004370"/>
    </source>
</evidence>
<keyword evidence="4 5" id="KW-0472">Membrane</keyword>
<dbReference type="PANTHER" id="PTHR11863">
    <property type="entry name" value="STEROL DESATURASE"/>
    <property type="match status" value="1"/>
</dbReference>
<evidence type="ECO:0000313" key="8">
    <source>
        <dbReference type="Proteomes" id="UP000276254"/>
    </source>
</evidence>
<evidence type="ECO:0000259" key="6">
    <source>
        <dbReference type="Pfam" id="PF04116"/>
    </source>
</evidence>
<comment type="subcellular location">
    <subcellularLocation>
        <location evidence="1">Membrane</location>
    </subcellularLocation>
</comment>
<evidence type="ECO:0000256" key="2">
    <source>
        <dbReference type="ARBA" id="ARBA00022692"/>
    </source>
</evidence>
<keyword evidence="8" id="KW-1185">Reference proteome</keyword>
<evidence type="ECO:0000256" key="5">
    <source>
        <dbReference type="SAM" id="Phobius"/>
    </source>
</evidence>
<dbReference type="KEGG" id="spha:D3Y57_06520"/>
<dbReference type="InterPro" id="IPR006694">
    <property type="entry name" value="Fatty_acid_hydroxylase"/>
</dbReference>
<feature type="transmembrane region" description="Helical" evidence="5">
    <location>
        <begin position="32"/>
        <end position="50"/>
    </location>
</feature>
<name>A0A494TFA5_SPHPE</name>
<gene>
    <name evidence="7" type="ORF">D3Y57_06520</name>
</gene>
<dbReference type="InterPro" id="IPR050307">
    <property type="entry name" value="Sterol_Desaturase_Related"/>
</dbReference>
<organism evidence="7 8">
    <name type="scientific">Sphingomonas paeninsulae</name>
    <dbReference type="NCBI Taxonomy" id="2319844"/>
    <lineage>
        <taxon>Bacteria</taxon>
        <taxon>Pseudomonadati</taxon>
        <taxon>Pseudomonadota</taxon>
        <taxon>Alphaproteobacteria</taxon>
        <taxon>Sphingomonadales</taxon>
        <taxon>Sphingomonadaceae</taxon>
        <taxon>Sphingomonas</taxon>
    </lineage>
</organism>
<feature type="transmembrane region" description="Helical" evidence="5">
    <location>
        <begin position="210"/>
        <end position="231"/>
    </location>
</feature>
<dbReference type="EMBL" id="CP032829">
    <property type="protein sequence ID" value="AYJ85683.1"/>
    <property type="molecule type" value="Genomic_DNA"/>
</dbReference>
<keyword evidence="3 5" id="KW-1133">Transmembrane helix</keyword>
<dbReference type="Proteomes" id="UP000276254">
    <property type="component" value="Chromosome"/>
</dbReference>
<sequence>MNIADIIDMATLFASNLVHRALGTLLAPASHFSLLSLLSALLIAAAFLIARRPAHRPVPLRVLMRALIPRRWFFTPSARADFGMMALNLFVTSALVGWAICSAATVEHLLSTQLDSLFGTARLITAPAIVGSIFMTVAIYLAYEFAYFSNHYLSHHVPLFWQFHRTHHTAETLSPITNFRVHPVDTVLYLNTVGLFLGATSAIVRHVFGIAATQFEIVGTNVLLLSILYLLTHLQHSHMWIAFTGRLGRVILSPAHHQIHHSSDPKHYNRNFGNTLALFDWIVGTLAIPSKKRELLIFGAGPLPYDPHTVTGTLIMPFVDAAKLTERSPVSDDYGVAQRNAPA</sequence>
<feature type="transmembrane region" description="Helical" evidence="5">
    <location>
        <begin position="120"/>
        <end position="143"/>
    </location>
</feature>
<proteinExistence type="predicted"/>
<reference evidence="7 8" key="1">
    <citation type="submission" date="2018-09" db="EMBL/GenBank/DDBJ databases">
        <title>Sphingomonas peninsula sp. nov., isolated from fildes peninsula, Antarctic soil.</title>
        <authorList>
            <person name="Yingchao G."/>
        </authorList>
    </citation>
    <scope>NUCLEOTIDE SEQUENCE [LARGE SCALE GENOMIC DNA]</scope>
    <source>
        <strain evidence="7 8">YZ-8</strain>
    </source>
</reference>
<dbReference type="AlphaFoldDB" id="A0A494TFA5"/>
<keyword evidence="2 5" id="KW-0812">Transmembrane</keyword>